<dbReference type="InParanoid" id="D6X1U4"/>
<dbReference type="HOGENOM" id="CLU_1498204_0_0_1"/>
<evidence type="ECO:0000313" key="1">
    <source>
        <dbReference type="EMBL" id="EFA10165.1"/>
    </source>
</evidence>
<reference evidence="1 2" key="2">
    <citation type="journal article" date="2010" name="Nucleic Acids Res.">
        <title>BeetleBase in 2010: revisions to provide comprehensive genomic information for Tribolium castaneum.</title>
        <authorList>
            <person name="Kim H.S."/>
            <person name="Murphy T."/>
            <person name="Xia J."/>
            <person name="Caragea D."/>
            <person name="Park Y."/>
            <person name="Beeman R.W."/>
            <person name="Lorenzen M.D."/>
            <person name="Butcher S."/>
            <person name="Manak J.R."/>
            <person name="Brown S.J."/>
        </authorList>
    </citation>
    <scope>GENOME REANNOTATION</scope>
    <source>
        <strain evidence="1 2">Georgia GA2</strain>
    </source>
</reference>
<accession>D6X1U4</accession>
<keyword evidence="2" id="KW-1185">Reference proteome</keyword>
<dbReference type="Proteomes" id="UP000007266">
    <property type="component" value="Linkage group 9"/>
</dbReference>
<dbReference type="AlphaFoldDB" id="D6X1U4"/>
<evidence type="ECO:0000313" key="2">
    <source>
        <dbReference type="Proteomes" id="UP000007266"/>
    </source>
</evidence>
<protein>
    <submittedName>
        <fullName evidence="1">Uncharacterized protein</fullName>
    </submittedName>
</protein>
<reference evidence="1 2" key="1">
    <citation type="journal article" date="2008" name="Nature">
        <title>The genome of the model beetle and pest Tribolium castaneum.</title>
        <authorList>
            <consortium name="Tribolium Genome Sequencing Consortium"/>
            <person name="Richards S."/>
            <person name="Gibbs R.A."/>
            <person name="Weinstock G.M."/>
            <person name="Brown S.J."/>
            <person name="Denell R."/>
            <person name="Beeman R.W."/>
            <person name="Gibbs R."/>
            <person name="Beeman R.W."/>
            <person name="Brown S.J."/>
            <person name="Bucher G."/>
            <person name="Friedrich M."/>
            <person name="Grimmelikhuijzen C.J."/>
            <person name="Klingler M."/>
            <person name="Lorenzen M."/>
            <person name="Richards S."/>
            <person name="Roth S."/>
            <person name="Schroder R."/>
            <person name="Tautz D."/>
            <person name="Zdobnov E.M."/>
            <person name="Muzny D."/>
            <person name="Gibbs R.A."/>
            <person name="Weinstock G.M."/>
            <person name="Attaway T."/>
            <person name="Bell S."/>
            <person name="Buhay C.J."/>
            <person name="Chandrabose M.N."/>
            <person name="Chavez D."/>
            <person name="Clerk-Blankenburg K.P."/>
            <person name="Cree A."/>
            <person name="Dao M."/>
            <person name="Davis C."/>
            <person name="Chacko J."/>
            <person name="Dinh H."/>
            <person name="Dugan-Rocha S."/>
            <person name="Fowler G."/>
            <person name="Garner T.T."/>
            <person name="Garnes J."/>
            <person name="Gnirke A."/>
            <person name="Hawes A."/>
            <person name="Hernandez J."/>
            <person name="Hines S."/>
            <person name="Holder M."/>
            <person name="Hume J."/>
            <person name="Jhangiani S.N."/>
            <person name="Joshi V."/>
            <person name="Khan Z.M."/>
            <person name="Jackson L."/>
            <person name="Kovar C."/>
            <person name="Kowis A."/>
            <person name="Lee S."/>
            <person name="Lewis L.R."/>
            <person name="Margolis J."/>
            <person name="Morgan M."/>
            <person name="Nazareth L.V."/>
            <person name="Nguyen N."/>
            <person name="Okwuonu G."/>
            <person name="Parker D."/>
            <person name="Richards S."/>
            <person name="Ruiz S.J."/>
            <person name="Santibanez J."/>
            <person name="Savard J."/>
            <person name="Scherer S.E."/>
            <person name="Schneider B."/>
            <person name="Sodergren E."/>
            <person name="Tautz D."/>
            <person name="Vattahil S."/>
            <person name="Villasana D."/>
            <person name="White C.S."/>
            <person name="Wright R."/>
            <person name="Park Y."/>
            <person name="Beeman R.W."/>
            <person name="Lord J."/>
            <person name="Oppert B."/>
            <person name="Lorenzen M."/>
            <person name="Brown S."/>
            <person name="Wang L."/>
            <person name="Savard J."/>
            <person name="Tautz D."/>
            <person name="Richards S."/>
            <person name="Weinstock G."/>
            <person name="Gibbs R.A."/>
            <person name="Liu Y."/>
            <person name="Worley K."/>
            <person name="Weinstock G."/>
            <person name="Elsik C.G."/>
            <person name="Reese J.T."/>
            <person name="Elhaik E."/>
            <person name="Landan G."/>
            <person name="Graur D."/>
            <person name="Arensburger P."/>
            <person name="Atkinson P."/>
            <person name="Beeman R.W."/>
            <person name="Beidler J."/>
            <person name="Brown S.J."/>
            <person name="Demuth J.P."/>
            <person name="Drury D.W."/>
            <person name="Du Y.Z."/>
            <person name="Fujiwara H."/>
            <person name="Lorenzen M."/>
            <person name="Maselli V."/>
            <person name="Osanai M."/>
            <person name="Park Y."/>
            <person name="Robertson H.M."/>
            <person name="Tu Z."/>
            <person name="Wang J.J."/>
            <person name="Wang S."/>
            <person name="Richards S."/>
            <person name="Song H."/>
            <person name="Zhang L."/>
            <person name="Sodergren E."/>
            <person name="Werner D."/>
            <person name="Stanke M."/>
            <person name="Morgenstern B."/>
            <person name="Solovyev V."/>
            <person name="Kosarev P."/>
            <person name="Brown G."/>
            <person name="Chen H.C."/>
            <person name="Ermolaeva O."/>
            <person name="Hlavina W."/>
            <person name="Kapustin Y."/>
            <person name="Kiryutin B."/>
            <person name="Kitts P."/>
            <person name="Maglott D."/>
            <person name="Pruitt K."/>
            <person name="Sapojnikov V."/>
            <person name="Souvorov A."/>
            <person name="Mackey A.J."/>
            <person name="Waterhouse R.M."/>
            <person name="Wyder S."/>
            <person name="Zdobnov E.M."/>
            <person name="Zdobnov E.M."/>
            <person name="Wyder S."/>
            <person name="Kriventseva E.V."/>
            <person name="Kadowaki T."/>
            <person name="Bork P."/>
            <person name="Aranda M."/>
            <person name="Bao R."/>
            <person name="Beermann A."/>
            <person name="Berns N."/>
            <person name="Bolognesi R."/>
            <person name="Bonneton F."/>
            <person name="Bopp D."/>
            <person name="Brown S.J."/>
            <person name="Bucher G."/>
            <person name="Butts T."/>
            <person name="Chaumot A."/>
            <person name="Denell R.E."/>
            <person name="Ferrier D.E."/>
            <person name="Friedrich M."/>
            <person name="Gordon C.M."/>
            <person name="Jindra M."/>
            <person name="Klingler M."/>
            <person name="Lan Q."/>
            <person name="Lattorff H.M."/>
            <person name="Laudet V."/>
            <person name="von Levetsow C."/>
            <person name="Liu Z."/>
            <person name="Lutz R."/>
            <person name="Lynch J.A."/>
            <person name="da Fonseca R.N."/>
            <person name="Posnien N."/>
            <person name="Reuter R."/>
            <person name="Roth S."/>
            <person name="Savard J."/>
            <person name="Schinko J.B."/>
            <person name="Schmitt C."/>
            <person name="Schoppmeier M."/>
            <person name="Schroder R."/>
            <person name="Shippy T.D."/>
            <person name="Simonnet F."/>
            <person name="Marques-Souza H."/>
            <person name="Tautz D."/>
            <person name="Tomoyasu Y."/>
            <person name="Trauner J."/>
            <person name="Van der Zee M."/>
            <person name="Vervoort M."/>
            <person name="Wittkopp N."/>
            <person name="Wimmer E.A."/>
            <person name="Yang X."/>
            <person name="Jones A.K."/>
            <person name="Sattelle D.B."/>
            <person name="Ebert P.R."/>
            <person name="Nelson D."/>
            <person name="Scott J.G."/>
            <person name="Beeman R.W."/>
            <person name="Muthukrishnan S."/>
            <person name="Kramer K.J."/>
            <person name="Arakane Y."/>
            <person name="Beeman R.W."/>
            <person name="Zhu Q."/>
            <person name="Hogenkamp D."/>
            <person name="Dixit R."/>
            <person name="Oppert B."/>
            <person name="Jiang H."/>
            <person name="Zou Z."/>
            <person name="Marshall J."/>
            <person name="Elpidina E."/>
            <person name="Vinokurov K."/>
            <person name="Oppert C."/>
            <person name="Zou Z."/>
            <person name="Evans J."/>
            <person name="Lu Z."/>
            <person name="Zhao P."/>
            <person name="Sumathipala N."/>
            <person name="Altincicek B."/>
            <person name="Vilcinskas A."/>
            <person name="Williams M."/>
            <person name="Hultmark D."/>
            <person name="Hetru C."/>
            <person name="Jiang H."/>
            <person name="Grimmelikhuijzen C.J."/>
            <person name="Hauser F."/>
            <person name="Cazzamali G."/>
            <person name="Williamson M."/>
            <person name="Park Y."/>
            <person name="Li B."/>
            <person name="Tanaka Y."/>
            <person name="Predel R."/>
            <person name="Neupert S."/>
            <person name="Schachtner J."/>
            <person name="Verleyen P."/>
            <person name="Raible F."/>
            <person name="Bork P."/>
            <person name="Friedrich M."/>
            <person name="Walden K.K."/>
            <person name="Robertson H.M."/>
            <person name="Angeli S."/>
            <person name="Foret S."/>
            <person name="Bucher G."/>
            <person name="Schuetz S."/>
            <person name="Maleszka R."/>
            <person name="Wimmer E.A."/>
            <person name="Beeman R.W."/>
            <person name="Lorenzen M."/>
            <person name="Tomoyasu Y."/>
            <person name="Miller S.C."/>
            <person name="Grossmann D."/>
            <person name="Bucher G."/>
        </authorList>
    </citation>
    <scope>NUCLEOTIDE SEQUENCE [LARGE SCALE GENOMIC DNA]</scope>
    <source>
        <strain evidence="1 2">Georgia GA2</strain>
    </source>
</reference>
<proteinExistence type="predicted"/>
<organism evidence="1 2">
    <name type="scientific">Tribolium castaneum</name>
    <name type="common">Red flour beetle</name>
    <dbReference type="NCBI Taxonomy" id="7070"/>
    <lineage>
        <taxon>Eukaryota</taxon>
        <taxon>Metazoa</taxon>
        <taxon>Ecdysozoa</taxon>
        <taxon>Arthropoda</taxon>
        <taxon>Hexapoda</taxon>
        <taxon>Insecta</taxon>
        <taxon>Pterygota</taxon>
        <taxon>Neoptera</taxon>
        <taxon>Endopterygota</taxon>
        <taxon>Coleoptera</taxon>
        <taxon>Polyphaga</taxon>
        <taxon>Cucujiformia</taxon>
        <taxon>Tenebrionidae</taxon>
        <taxon>Tenebrionidae incertae sedis</taxon>
        <taxon>Tribolium</taxon>
    </lineage>
</organism>
<sequence length="180" mass="20054">MTRNGRYCEILSDIGKKPARVRISAEIRHENVTAISRTKISHGYVTAPLSPGKCKNPALSQIWAINAISAANSLELEDCSVHATAASSFVHRNVTRGLFVCLHMSQTRDHVQSNVETHVIPTYYTYQSETFGHGGEVPEPQNWQFRPRLRPSISPSSFRQREDPIFFGNASAAVTFHVSC</sequence>
<name>D6X1U4_TRICA</name>
<dbReference type="EMBL" id="KQ971371">
    <property type="protein sequence ID" value="EFA10165.1"/>
    <property type="molecule type" value="Genomic_DNA"/>
</dbReference>
<gene>
    <name evidence="1" type="primary">GLEAN_12355</name>
    <name evidence="1" type="ORF">TcasGA2_TC012355</name>
</gene>